<dbReference type="EMBL" id="LBFI01000011">
    <property type="protein sequence ID" value="KKM47000.1"/>
    <property type="molecule type" value="Genomic_DNA"/>
</dbReference>
<organism evidence="1 2">
    <name type="scientific">Rathayibacter toxicus</name>
    <dbReference type="NCBI Taxonomy" id="145458"/>
    <lineage>
        <taxon>Bacteria</taxon>
        <taxon>Bacillati</taxon>
        <taxon>Actinomycetota</taxon>
        <taxon>Actinomycetes</taxon>
        <taxon>Micrococcales</taxon>
        <taxon>Microbacteriaceae</taxon>
        <taxon>Rathayibacter</taxon>
    </lineage>
</organism>
<evidence type="ECO:0000313" key="1">
    <source>
        <dbReference type="EMBL" id="KKM47000.1"/>
    </source>
</evidence>
<evidence type="ECO:0000313" key="2">
    <source>
        <dbReference type="Proteomes" id="UP000052979"/>
    </source>
</evidence>
<comment type="caution">
    <text evidence="1">The sequence shown here is derived from an EMBL/GenBank/DDBJ whole genome shotgun (WGS) entry which is preliminary data.</text>
</comment>
<keyword evidence="2" id="KW-1185">Reference proteome</keyword>
<name>A0A0U1PVK7_9MICO</name>
<sequence>MGTPTAAQANGSRHCHYSVTTKRYGCNGSSGITAPGDIIGGTFFYNTNFRGEELTIWVTRPCAKNDRIDYFIPLAASRMKIASVQSWSTCWIYMYFHDGSRSGPYIGNITDLESDIDYRGVMVGLS</sequence>
<gene>
    <name evidence="1" type="ORF">VT73_00865</name>
</gene>
<proteinExistence type="predicted"/>
<accession>A0A0U1PVK7</accession>
<protein>
    <submittedName>
        <fullName evidence="1">Uncharacterized protein</fullName>
    </submittedName>
</protein>
<dbReference type="PATRIC" id="fig|145458.8.peg.126"/>
<reference evidence="1 2" key="1">
    <citation type="submission" date="2015-04" db="EMBL/GenBank/DDBJ databases">
        <title>Draft genome sequence of Rathayibacter toxicus strain FH-142 (AKA 70134 or CS 32), a Western Australian isolate.</title>
        <authorList>
            <consortium name="Consortium for Microbial Forensics and Genomics (microFORGE)"/>
            <person name="Knight B.M."/>
            <person name="Roberts D.P."/>
            <person name="Lin D."/>
            <person name="Hari K."/>
            <person name="Fletcher J."/>
            <person name="Melcher U."/>
            <person name="Blagden T."/>
            <person name="Luster D.G."/>
            <person name="Sechler A.J."/>
            <person name="Schneider W.L."/>
            <person name="Winegar R.A."/>
        </authorList>
    </citation>
    <scope>NUCLEOTIDE SEQUENCE [LARGE SCALE GENOMIC DNA]</scope>
    <source>
        <strain evidence="1 2">FH142</strain>
    </source>
</reference>
<dbReference type="Proteomes" id="UP000052979">
    <property type="component" value="Unassembled WGS sequence"/>
</dbReference>
<dbReference type="AlphaFoldDB" id="A0A0U1PVK7"/>